<gene>
    <name evidence="2" type="ORF">OXX778_LOCUS4844</name>
</gene>
<proteinExistence type="predicted"/>
<sequence>MSSFNLFNDFKEFLAKHNDLEEFKSIMSLIESSLDLYKADPDNFIENISKRKFRKNKENNLQSVSTILNDTSTDTTENYFYTLKLKLKSKRLNSTNQDSNNQPVSSIEPERNLQEISNKGINSSLLNRAKFCDNKNLSKTLRRYILKDMSLVEEIWDNFETDDEYLIYNKSSVFAEVHPAGKVKSEKEKIEDLIEDLNDFTIDDPTEEFDFDDLENDVVEPLADGSLEDLEPVLPVGL</sequence>
<feature type="compositionally biased region" description="Polar residues" evidence="1">
    <location>
        <begin position="93"/>
        <end position="105"/>
    </location>
</feature>
<name>A0A813QN49_9BILA</name>
<accession>A0A813QN49</accession>
<protein>
    <submittedName>
        <fullName evidence="2">Uncharacterized protein</fullName>
    </submittedName>
</protein>
<organism evidence="2 3">
    <name type="scientific">Brachionus calyciflorus</name>
    <dbReference type="NCBI Taxonomy" id="104777"/>
    <lineage>
        <taxon>Eukaryota</taxon>
        <taxon>Metazoa</taxon>
        <taxon>Spiralia</taxon>
        <taxon>Gnathifera</taxon>
        <taxon>Rotifera</taxon>
        <taxon>Eurotatoria</taxon>
        <taxon>Monogononta</taxon>
        <taxon>Pseudotrocha</taxon>
        <taxon>Ploima</taxon>
        <taxon>Brachionidae</taxon>
        <taxon>Brachionus</taxon>
    </lineage>
</organism>
<dbReference type="EMBL" id="CAJNOC010000499">
    <property type="protein sequence ID" value="CAF0768935.1"/>
    <property type="molecule type" value="Genomic_DNA"/>
</dbReference>
<dbReference type="AlphaFoldDB" id="A0A813QN49"/>
<reference evidence="2" key="1">
    <citation type="submission" date="2021-02" db="EMBL/GenBank/DDBJ databases">
        <authorList>
            <person name="Nowell W R."/>
        </authorList>
    </citation>
    <scope>NUCLEOTIDE SEQUENCE</scope>
    <source>
        <strain evidence="2">Ploen Becks lab</strain>
    </source>
</reference>
<evidence type="ECO:0000313" key="3">
    <source>
        <dbReference type="Proteomes" id="UP000663879"/>
    </source>
</evidence>
<dbReference type="Proteomes" id="UP000663879">
    <property type="component" value="Unassembled WGS sequence"/>
</dbReference>
<evidence type="ECO:0000313" key="2">
    <source>
        <dbReference type="EMBL" id="CAF0768935.1"/>
    </source>
</evidence>
<comment type="caution">
    <text evidence="2">The sequence shown here is derived from an EMBL/GenBank/DDBJ whole genome shotgun (WGS) entry which is preliminary data.</text>
</comment>
<keyword evidence="3" id="KW-1185">Reference proteome</keyword>
<feature type="region of interest" description="Disordered" evidence="1">
    <location>
        <begin position="93"/>
        <end position="112"/>
    </location>
</feature>
<evidence type="ECO:0000256" key="1">
    <source>
        <dbReference type="SAM" id="MobiDB-lite"/>
    </source>
</evidence>